<organism evidence="1">
    <name type="scientific">candidate division CPR1 bacterium ADurb.Bin160</name>
    <dbReference type="NCBI Taxonomy" id="1852826"/>
    <lineage>
        <taxon>Bacteria</taxon>
        <taxon>candidate division CPR1</taxon>
    </lineage>
</organism>
<gene>
    <name evidence="1" type="ORF">BWY04_01325</name>
</gene>
<sequence length="247" mass="27790">MFRVAKVVDINDENETGKIKVRVYPELIDVDEDFLPWASCYSNSINGTSESVGEHTFPEVDSWVRVFIEDYPVFQRVRIISNDYVEGLYIYKKAEGLTEITELDEQTYPQPIFKFYKDGTIQFHNTDTGESGTLYGDGSYHIKDKNGNFFSYSIKEHKFYNDNGYIKLTNDGYIDLNGDERTLVTFSELNTALNNFKTSIEGEIAKHSHATTCGAGVGSTTGTIYTPSSLNISNAEAKRVRTAAPSV</sequence>
<comment type="caution">
    <text evidence="1">The sequence shown here is derived from an EMBL/GenBank/DDBJ whole genome shotgun (WGS) entry which is preliminary data.</text>
</comment>
<evidence type="ECO:0008006" key="2">
    <source>
        <dbReference type="Google" id="ProtNLM"/>
    </source>
</evidence>
<accession>A0A1V5ZJZ1</accession>
<protein>
    <recommendedName>
        <fullName evidence="2">Phage-related baseplate assembly protein</fullName>
    </recommendedName>
</protein>
<dbReference type="EMBL" id="MWDB01000042">
    <property type="protein sequence ID" value="OQB40489.1"/>
    <property type="molecule type" value="Genomic_DNA"/>
</dbReference>
<dbReference type="AlphaFoldDB" id="A0A1V5ZJZ1"/>
<evidence type="ECO:0000313" key="1">
    <source>
        <dbReference type="EMBL" id="OQB40489.1"/>
    </source>
</evidence>
<name>A0A1V5ZJZ1_9BACT</name>
<reference evidence="1" key="1">
    <citation type="submission" date="2017-02" db="EMBL/GenBank/DDBJ databases">
        <title>Delving into the versatile metabolic prowess of the omnipresent phylum Bacteroidetes.</title>
        <authorList>
            <person name="Nobu M.K."/>
            <person name="Mei R."/>
            <person name="Narihiro T."/>
            <person name="Kuroda K."/>
            <person name="Liu W.-T."/>
        </authorList>
    </citation>
    <scope>NUCLEOTIDE SEQUENCE</scope>
    <source>
        <strain evidence="1">ADurb.Bin160</strain>
    </source>
</reference>
<proteinExistence type="predicted"/>
<dbReference type="Proteomes" id="UP000485621">
    <property type="component" value="Unassembled WGS sequence"/>
</dbReference>
<dbReference type="Gene3D" id="2.40.50.260">
    <property type="entry name" value="Nucleic acid-binding protein domain"/>
    <property type="match status" value="1"/>
</dbReference>